<keyword evidence="2" id="KW-1185">Reference proteome</keyword>
<reference evidence="3" key="2">
    <citation type="submission" date="2025-08" db="UniProtKB">
        <authorList>
            <consortium name="RefSeq"/>
        </authorList>
    </citation>
    <scope>IDENTIFICATION</scope>
    <source>
        <tissue evidence="3">Leaf</tissue>
    </source>
</reference>
<organism evidence="2 3">
    <name type="scientific">Ananas comosus</name>
    <name type="common">Pineapple</name>
    <name type="synonym">Ananas ananas</name>
    <dbReference type="NCBI Taxonomy" id="4615"/>
    <lineage>
        <taxon>Eukaryota</taxon>
        <taxon>Viridiplantae</taxon>
        <taxon>Streptophyta</taxon>
        <taxon>Embryophyta</taxon>
        <taxon>Tracheophyta</taxon>
        <taxon>Spermatophyta</taxon>
        <taxon>Magnoliopsida</taxon>
        <taxon>Liliopsida</taxon>
        <taxon>Poales</taxon>
        <taxon>Bromeliaceae</taxon>
        <taxon>Bromelioideae</taxon>
        <taxon>Ananas</taxon>
    </lineage>
</organism>
<sequence length="254" mass="27355">MSGGGDRGRVISSSSILSPTASDGDGRDLREEDEENDDNSENAGEEEETYLSDGVEEEDDDSDFGENILNGLEDSAVVEDCSWSVSTVITKEYVLVAQIRDCGNGSLFDPRIQFAIAISGAYVNGVEVDGALHAGEAIVARARPRRRRRRARSPMAAAPSRRSAQRSASCTSRTRATWKGSASSSTPASTSTSGTSTGAPRFTSPRARASRTWSSCCSRGGAQIDPEDRWDRWGSTLGFDDHLLLRFLGFISWG</sequence>
<feature type="compositionally biased region" description="Acidic residues" evidence="1">
    <location>
        <begin position="31"/>
        <end position="64"/>
    </location>
</feature>
<protein>
    <submittedName>
        <fullName evidence="3">Uncharacterized protein LOC109705628</fullName>
    </submittedName>
</protein>
<gene>
    <name evidence="3" type="primary">LOC109705628</name>
</gene>
<proteinExistence type="predicted"/>
<feature type="region of interest" description="Disordered" evidence="1">
    <location>
        <begin position="142"/>
        <end position="222"/>
    </location>
</feature>
<dbReference type="RefSeq" id="XP_020081966.1">
    <property type="nucleotide sequence ID" value="XM_020226377.1"/>
</dbReference>
<feature type="region of interest" description="Disordered" evidence="1">
    <location>
        <begin position="1"/>
        <end position="67"/>
    </location>
</feature>
<feature type="compositionally biased region" description="Basic residues" evidence="1">
    <location>
        <begin position="142"/>
        <end position="152"/>
    </location>
</feature>
<reference evidence="2" key="1">
    <citation type="journal article" date="2015" name="Nat. Genet.">
        <title>The pineapple genome and the evolution of CAM photosynthesis.</title>
        <authorList>
            <person name="Ming R."/>
            <person name="VanBuren R."/>
            <person name="Wai C.M."/>
            <person name="Tang H."/>
            <person name="Schatz M.C."/>
            <person name="Bowers J.E."/>
            <person name="Lyons E."/>
            <person name="Wang M.L."/>
            <person name="Chen J."/>
            <person name="Biggers E."/>
            <person name="Zhang J."/>
            <person name="Huang L."/>
            <person name="Zhang L."/>
            <person name="Miao W."/>
            <person name="Zhang J."/>
            <person name="Ye Z."/>
            <person name="Miao C."/>
            <person name="Lin Z."/>
            <person name="Wang H."/>
            <person name="Zhou H."/>
            <person name="Yim W.C."/>
            <person name="Priest H.D."/>
            <person name="Zheng C."/>
            <person name="Woodhouse M."/>
            <person name="Edger P.P."/>
            <person name="Guyot R."/>
            <person name="Guo H.B."/>
            <person name="Guo H."/>
            <person name="Zheng G."/>
            <person name="Singh R."/>
            <person name="Sharma A."/>
            <person name="Min X."/>
            <person name="Zheng Y."/>
            <person name="Lee H."/>
            <person name="Gurtowski J."/>
            <person name="Sedlazeck F.J."/>
            <person name="Harkess A."/>
            <person name="McKain M.R."/>
            <person name="Liao Z."/>
            <person name="Fang J."/>
            <person name="Liu J."/>
            <person name="Zhang X."/>
            <person name="Zhang Q."/>
            <person name="Hu W."/>
            <person name="Qin Y."/>
            <person name="Wang K."/>
            <person name="Chen L.Y."/>
            <person name="Shirley N."/>
            <person name="Lin Y.R."/>
            <person name="Liu L.Y."/>
            <person name="Hernandez A.G."/>
            <person name="Wright C.L."/>
            <person name="Bulone V."/>
            <person name="Tuskan G.A."/>
            <person name="Heath K."/>
            <person name="Zee F."/>
            <person name="Moore P.H."/>
            <person name="Sunkar R."/>
            <person name="Leebens-Mack J.H."/>
            <person name="Mockler T."/>
            <person name="Bennetzen J.L."/>
            <person name="Freeling M."/>
            <person name="Sankoff D."/>
            <person name="Paterson A.H."/>
            <person name="Zhu X."/>
            <person name="Yang X."/>
            <person name="Smith J.A."/>
            <person name="Cushman J.C."/>
            <person name="Paull R.E."/>
            <person name="Yu Q."/>
        </authorList>
    </citation>
    <scope>NUCLEOTIDE SEQUENCE [LARGE SCALE GENOMIC DNA]</scope>
    <source>
        <strain evidence="2">cv. F153</strain>
    </source>
</reference>
<name>A0A6P5EEZ9_ANACO</name>
<dbReference type="AlphaFoldDB" id="A0A6P5EEZ9"/>
<evidence type="ECO:0000313" key="3">
    <source>
        <dbReference type="RefSeq" id="XP_020081966.1"/>
    </source>
</evidence>
<accession>A0A6P5EEZ9</accession>
<feature type="compositionally biased region" description="Low complexity" evidence="1">
    <location>
        <begin position="153"/>
        <end position="200"/>
    </location>
</feature>
<dbReference type="Proteomes" id="UP000515123">
    <property type="component" value="Unplaced"/>
</dbReference>
<dbReference type="GeneID" id="109705628"/>
<evidence type="ECO:0000313" key="2">
    <source>
        <dbReference type="Proteomes" id="UP000515123"/>
    </source>
</evidence>
<evidence type="ECO:0000256" key="1">
    <source>
        <dbReference type="SAM" id="MobiDB-lite"/>
    </source>
</evidence>